<comment type="similarity">
    <text evidence="2">Belongs to the plant self-incompatibility (S1) protein family.</text>
</comment>
<evidence type="ECO:0000256" key="4">
    <source>
        <dbReference type="ARBA" id="ARBA00022525"/>
    </source>
</evidence>
<dbReference type="EMBL" id="JAUHHV010000001">
    <property type="protein sequence ID" value="KAK1438754.1"/>
    <property type="molecule type" value="Genomic_DNA"/>
</dbReference>
<comment type="subcellular location">
    <subcellularLocation>
        <location evidence="1">Secreted</location>
    </subcellularLocation>
</comment>
<name>A0AAD8PAI0_TARER</name>
<evidence type="ECO:0000256" key="3">
    <source>
        <dbReference type="ARBA" id="ARBA00022471"/>
    </source>
</evidence>
<keyword evidence="7" id="KW-1185">Reference proteome</keyword>
<comment type="caution">
    <text evidence="6">The sequence shown here is derived from an EMBL/GenBank/DDBJ whole genome shotgun (WGS) entry which is preliminary data.</text>
</comment>
<dbReference type="AlphaFoldDB" id="A0AAD8PAI0"/>
<dbReference type="Proteomes" id="UP001229421">
    <property type="component" value="Unassembled WGS sequence"/>
</dbReference>
<reference evidence="6" key="1">
    <citation type="journal article" date="2023" name="bioRxiv">
        <title>Improved chromosome-level genome assembly for marigold (Tagetes erecta).</title>
        <authorList>
            <person name="Jiang F."/>
            <person name="Yuan L."/>
            <person name="Wang S."/>
            <person name="Wang H."/>
            <person name="Xu D."/>
            <person name="Wang A."/>
            <person name="Fan W."/>
        </authorList>
    </citation>
    <scope>NUCLEOTIDE SEQUENCE</scope>
    <source>
        <strain evidence="6">WSJ</strain>
        <tissue evidence="6">Leaf</tissue>
    </source>
</reference>
<keyword evidence="5" id="KW-0732">Signal</keyword>
<gene>
    <name evidence="6" type="ORF">QVD17_04564</name>
</gene>
<proteinExistence type="inferred from homology"/>
<keyword evidence="3" id="KW-0713">Self-incompatibility</keyword>
<evidence type="ECO:0000256" key="5">
    <source>
        <dbReference type="ARBA" id="ARBA00022729"/>
    </source>
</evidence>
<organism evidence="6 7">
    <name type="scientific">Tagetes erecta</name>
    <name type="common">African marigold</name>
    <dbReference type="NCBI Taxonomy" id="13708"/>
    <lineage>
        <taxon>Eukaryota</taxon>
        <taxon>Viridiplantae</taxon>
        <taxon>Streptophyta</taxon>
        <taxon>Embryophyta</taxon>
        <taxon>Tracheophyta</taxon>
        <taxon>Spermatophyta</taxon>
        <taxon>Magnoliopsida</taxon>
        <taxon>eudicotyledons</taxon>
        <taxon>Gunneridae</taxon>
        <taxon>Pentapetalae</taxon>
        <taxon>asterids</taxon>
        <taxon>campanulids</taxon>
        <taxon>Asterales</taxon>
        <taxon>Asteraceae</taxon>
        <taxon>Asteroideae</taxon>
        <taxon>Heliantheae alliance</taxon>
        <taxon>Tageteae</taxon>
        <taxon>Tagetes</taxon>
    </lineage>
</organism>
<protein>
    <recommendedName>
        <fullName evidence="8">S-protein homolog</fullName>
    </recommendedName>
</protein>
<evidence type="ECO:0000256" key="1">
    <source>
        <dbReference type="ARBA" id="ARBA00004613"/>
    </source>
</evidence>
<dbReference type="InterPro" id="IPR010264">
    <property type="entry name" value="Self-incomp_S1"/>
</dbReference>
<evidence type="ECO:0000313" key="6">
    <source>
        <dbReference type="EMBL" id="KAK1438754.1"/>
    </source>
</evidence>
<evidence type="ECO:0000256" key="2">
    <source>
        <dbReference type="ARBA" id="ARBA00005581"/>
    </source>
</evidence>
<dbReference type="GO" id="GO:0005576">
    <property type="term" value="C:extracellular region"/>
    <property type="evidence" value="ECO:0007669"/>
    <property type="project" value="UniProtKB-SubCell"/>
</dbReference>
<sequence length="125" mass="14657">MLSFCIASSPNTIYELRMYVTNSNISDNIVVHAYGSDDQGNHSLAKNEEFDWKFGVKFGTHYQGEFWWGSRYKSIALYNDDISASCFNGDVFRVQRCYWLVREDGFWNHGRNVSFPGGWTRRETW</sequence>
<dbReference type="GO" id="GO:0060320">
    <property type="term" value="P:rejection of self pollen"/>
    <property type="evidence" value="ECO:0007669"/>
    <property type="project" value="UniProtKB-KW"/>
</dbReference>
<accession>A0AAD8PAI0</accession>
<dbReference type="Pfam" id="PF05938">
    <property type="entry name" value="Self-incomp_S1"/>
    <property type="match status" value="1"/>
</dbReference>
<keyword evidence="4" id="KW-0964">Secreted</keyword>
<evidence type="ECO:0008006" key="8">
    <source>
        <dbReference type="Google" id="ProtNLM"/>
    </source>
</evidence>
<evidence type="ECO:0000313" key="7">
    <source>
        <dbReference type="Proteomes" id="UP001229421"/>
    </source>
</evidence>